<feature type="domain" description="Peptidase S1A alpha-lytic prodomain" evidence="10">
    <location>
        <begin position="95"/>
        <end position="147"/>
    </location>
</feature>
<evidence type="ECO:0000259" key="10">
    <source>
        <dbReference type="Pfam" id="PF02983"/>
    </source>
</evidence>
<dbReference type="EMBL" id="BAAAHB010000048">
    <property type="protein sequence ID" value="GAA0474896.1"/>
    <property type="molecule type" value="Genomic_DNA"/>
</dbReference>
<evidence type="ECO:0000259" key="9">
    <source>
        <dbReference type="Pfam" id="PF00089"/>
    </source>
</evidence>
<dbReference type="Proteomes" id="UP001499895">
    <property type="component" value="Unassembled WGS sequence"/>
</dbReference>
<dbReference type="PIRSF" id="PIRSF001134">
    <property type="entry name" value="Streptogrisin"/>
    <property type="match status" value="1"/>
</dbReference>
<evidence type="ECO:0000256" key="4">
    <source>
        <dbReference type="ARBA" id="ARBA00022801"/>
    </source>
</evidence>
<evidence type="ECO:0000313" key="11">
    <source>
        <dbReference type="EMBL" id="GAA0474896.1"/>
    </source>
</evidence>
<comment type="similarity">
    <text evidence="1">Belongs to the peptidase S1 family.</text>
</comment>
<dbReference type="Gene3D" id="3.30.300.50">
    <property type="match status" value="1"/>
</dbReference>
<keyword evidence="12" id="KW-1185">Reference proteome</keyword>
<dbReference type="CDD" id="cd21112">
    <property type="entry name" value="alphaLP-like"/>
    <property type="match status" value="1"/>
</dbReference>
<dbReference type="Pfam" id="PF02983">
    <property type="entry name" value="Pro_Al_protease"/>
    <property type="match status" value="1"/>
</dbReference>
<keyword evidence="6" id="KW-0865">Zymogen</keyword>
<keyword evidence="2" id="KW-0645">Protease</keyword>
<proteinExistence type="inferred from homology"/>
<evidence type="ECO:0000256" key="1">
    <source>
        <dbReference type="ARBA" id="ARBA00007664"/>
    </source>
</evidence>
<keyword evidence="5" id="KW-0720">Serine protease</keyword>
<evidence type="ECO:0000256" key="8">
    <source>
        <dbReference type="SAM" id="SignalP"/>
    </source>
</evidence>
<dbReference type="InterPro" id="IPR035070">
    <property type="entry name" value="Streptogrisin_prodomain"/>
</dbReference>
<gene>
    <name evidence="11" type="ORF">GCM10009544_41140</name>
</gene>
<dbReference type="SUPFAM" id="SSF50494">
    <property type="entry name" value="Trypsin-like serine proteases"/>
    <property type="match status" value="1"/>
</dbReference>
<dbReference type="InterPro" id="IPR043504">
    <property type="entry name" value="Peptidase_S1_PA_chymotrypsin"/>
</dbReference>
<feature type="signal peptide" evidence="8">
    <location>
        <begin position="1"/>
        <end position="29"/>
    </location>
</feature>
<organism evidence="11 12">
    <name type="scientific">Streptomyces stramineus</name>
    <dbReference type="NCBI Taxonomy" id="173861"/>
    <lineage>
        <taxon>Bacteria</taxon>
        <taxon>Bacillati</taxon>
        <taxon>Actinomycetota</taxon>
        <taxon>Actinomycetes</taxon>
        <taxon>Kitasatosporales</taxon>
        <taxon>Streptomycetaceae</taxon>
        <taxon>Streptomyces</taxon>
    </lineage>
</organism>
<name>A0ABN1AF97_9ACTN</name>
<evidence type="ECO:0000256" key="6">
    <source>
        <dbReference type="ARBA" id="ARBA00023145"/>
    </source>
</evidence>
<dbReference type="InterPro" id="IPR001254">
    <property type="entry name" value="Trypsin_dom"/>
</dbReference>
<sequence>MRMRMRTAPAAAAVAALAAVTLGPQQAGASTDQGARVLSAASAAQLARSLDTRLEDAGAGSYYDSRARRLVVNVVDPAAVATVRAAGAQARVVRFSQAQLASTQSALDASEEIPGTAWGMDPRVNRVVVTADPTVEGEGLARLEKVVEPLGERVVVRRTDAELTRFIAGGEAIYGTGTGTTGRCTLGFNVTKGGRPHFLTAGHCGGSLKTWAATEGGAEIARTAGSSFPGDDHAVAEYTAPVDHPSAVYLHNGTTQPIEGVGEAGVGQAVRRSGATTGLRSGTVTGLNATVNYREGRVTGLVRTDVCAEAGDSGGPFFAGDRALGLTSGGNGNCRTGGTTYYQPVQEALEAYGASLP</sequence>
<evidence type="ECO:0000256" key="2">
    <source>
        <dbReference type="ARBA" id="ARBA00022670"/>
    </source>
</evidence>
<accession>A0ABN1AF97</accession>
<evidence type="ECO:0000313" key="12">
    <source>
        <dbReference type="Proteomes" id="UP001499895"/>
    </source>
</evidence>
<dbReference type="InterPro" id="IPR009003">
    <property type="entry name" value="Peptidase_S1_PA"/>
</dbReference>
<reference evidence="11 12" key="1">
    <citation type="journal article" date="2019" name="Int. J. Syst. Evol. Microbiol.">
        <title>The Global Catalogue of Microorganisms (GCM) 10K type strain sequencing project: providing services to taxonomists for standard genome sequencing and annotation.</title>
        <authorList>
            <consortium name="The Broad Institute Genomics Platform"/>
            <consortium name="The Broad Institute Genome Sequencing Center for Infectious Disease"/>
            <person name="Wu L."/>
            <person name="Ma J."/>
        </authorList>
    </citation>
    <scope>NUCLEOTIDE SEQUENCE [LARGE SCALE GENOMIC DNA]</scope>
    <source>
        <strain evidence="11 12">JCM 10649</strain>
    </source>
</reference>
<protein>
    <submittedName>
        <fullName evidence="11">S1 family peptidase</fullName>
    </submittedName>
</protein>
<feature type="chain" id="PRO_5045704444" evidence="8">
    <location>
        <begin position="30"/>
        <end position="357"/>
    </location>
</feature>
<dbReference type="Gene3D" id="2.40.10.10">
    <property type="entry name" value="Trypsin-like serine proteases"/>
    <property type="match status" value="2"/>
</dbReference>
<dbReference type="InterPro" id="IPR004236">
    <property type="entry name" value="Pept_S1_alpha_lytic"/>
</dbReference>
<keyword evidence="4" id="KW-0378">Hydrolase</keyword>
<evidence type="ECO:0000256" key="7">
    <source>
        <dbReference type="ARBA" id="ARBA00023157"/>
    </source>
</evidence>
<dbReference type="PRINTS" id="PR00861">
    <property type="entry name" value="ALYTICPTASE"/>
</dbReference>
<evidence type="ECO:0000256" key="3">
    <source>
        <dbReference type="ARBA" id="ARBA00022729"/>
    </source>
</evidence>
<dbReference type="InterPro" id="IPR001316">
    <property type="entry name" value="Pept_S1A_streptogrisin"/>
</dbReference>
<evidence type="ECO:0000256" key="5">
    <source>
        <dbReference type="ARBA" id="ARBA00022825"/>
    </source>
</evidence>
<dbReference type="Pfam" id="PF00089">
    <property type="entry name" value="Trypsin"/>
    <property type="match status" value="1"/>
</dbReference>
<comment type="caution">
    <text evidence="11">The sequence shown here is derived from an EMBL/GenBank/DDBJ whole genome shotgun (WGS) entry which is preliminary data.</text>
</comment>
<keyword evidence="3 8" id="KW-0732">Signal</keyword>
<keyword evidence="7" id="KW-1015">Disulfide bond</keyword>
<feature type="domain" description="Peptidase S1" evidence="9">
    <location>
        <begin position="197"/>
        <end position="348"/>
    </location>
</feature>